<feature type="signal peptide" evidence="1">
    <location>
        <begin position="1"/>
        <end position="19"/>
    </location>
</feature>
<sequence length="93" mass="10056">MRLLIYLLAMLTGFSAAEAARPVTATPATLGSAVSSAAIVAATVSLSEHHEAILPLQTYDTRARRERTINYPAFDREISAFATPVQTHDVSRQ</sequence>
<evidence type="ECO:0000313" key="3">
    <source>
        <dbReference type="Proteomes" id="UP000320160"/>
    </source>
</evidence>
<proteinExistence type="predicted"/>
<name>A0A553WIE2_9SPHN</name>
<feature type="chain" id="PRO_5022044765" description="Alpha/beta hydrolase" evidence="1">
    <location>
        <begin position="20"/>
        <end position="93"/>
    </location>
</feature>
<gene>
    <name evidence="2" type="ORF">FOM92_03280</name>
</gene>
<organism evidence="2 3">
    <name type="scientific">Sphingorhabdus contaminans</name>
    <dbReference type="NCBI Taxonomy" id="1343899"/>
    <lineage>
        <taxon>Bacteria</taxon>
        <taxon>Pseudomonadati</taxon>
        <taxon>Pseudomonadota</taxon>
        <taxon>Alphaproteobacteria</taxon>
        <taxon>Sphingomonadales</taxon>
        <taxon>Sphingomonadaceae</taxon>
        <taxon>Sphingorhabdus</taxon>
    </lineage>
</organism>
<dbReference type="AlphaFoldDB" id="A0A553WIE2"/>
<evidence type="ECO:0000256" key="1">
    <source>
        <dbReference type="SAM" id="SignalP"/>
    </source>
</evidence>
<keyword evidence="1" id="KW-0732">Signal</keyword>
<reference evidence="2 3" key="1">
    <citation type="submission" date="2019-07" db="EMBL/GenBank/DDBJ databases">
        <authorList>
            <person name="Park M."/>
        </authorList>
    </citation>
    <scope>NUCLEOTIDE SEQUENCE [LARGE SCALE GENOMIC DNA]</scope>
    <source>
        <strain evidence="2 3">KCTC32445</strain>
    </source>
</reference>
<dbReference type="OrthoDB" id="9869820at2"/>
<dbReference type="Proteomes" id="UP000320160">
    <property type="component" value="Unassembled WGS sequence"/>
</dbReference>
<comment type="caution">
    <text evidence="2">The sequence shown here is derived from an EMBL/GenBank/DDBJ whole genome shotgun (WGS) entry which is preliminary data.</text>
</comment>
<protein>
    <recommendedName>
        <fullName evidence="4">Alpha/beta hydrolase</fullName>
    </recommendedName>
</protein>
<evidence type="ECO:0008006" key="4">
    <source>
        <dbReference type="Google" id="ProtNLM"/>
    </source>
</evidence>
<dbReference type="RefSeq" id="WP_143775348.1">
    <property type="nucleotide sequence ID" value="NZ_VKKU01000001.1"/>
</dbReference>
<evidence type="ECO:0000313" key="2">
    <source>
        <dbReference type="EMBL" id="TSB04460.1"/>
    </source>
</evidence>
<accession>A0A553WIE2</accession>
<dbReference type="EMBL" id="VKKU01000001">
    <property type="protein sequence ID" value="TSB04460.1"/>
    <property type="molecule type" value="Genomic_DNA"/>
</dbReference>
<keyword evidence="3" id="KW-1185">Reference proteome</keyword>